<dbReference type="EMBL" id="JAULSU010000004">
    <property type="protein sequence ID" value="KAK0620670.1"/>
    <property type="molecule type" value="Genomic_DNA"/>
</dbReference>
<evidence type="ECO:0000313" key="2">
    <source>
        <dbReference type="EMBL" id="KAK0620670.1"/>
    </source>
</evidence>
<dbReference type="AlphaFoldDB" id="A0AA39WSS8"/>
<gene>
    <name evidence="2" type="ORF">B0T14DRAFT_235891</name>
</gene>
<sequence>MITTNLAFSAGRIQRTMARWRGLQRLTGAILQNNEHNVTELSQGRPIDGAQPQPHASCSSEHGGRLALVVSLWPKPQSTYPSRTTDKKAVSAAGAGHGTWDCGFAHGISVSISETDSRQQRVPMPQVHQPSAVEQRVLPRKMFRGRREPTPHQPNLLRGGEMAEPRRGTALVAAELRLLPTLPGRPCFQHRPVSKTRLNPSEPRPQSSPHRTAPWVCLHEICFRTATAPCRTTDSGAPKLTWPLAQQSPEKWSRDSSV</sequence>
<feature type="compositionally biased region" description="Polar residues" evidence="1">
    <location>
        <begin position="196"/>
        <end position="210"/>
    </location>
</feature>
<feature type="region of interest" description="Disordered" evidence="1">
    <location>
        <begin position="229"/>
        <end position="258"/>
    </location>
</feature>
<dbReference type="Proteomes" id="UP001175000">
    <property type="component" value="Unassembled WGS sequence"/>
</dbReference>
<feature type="region of interest" description="Disordered" evidence="1">
    <location>
        <begin position="187"/>
        <end position="211"/>
    </location>
</feature>
<protein>
    <submittedName>
        <fullName evidence="2">Uncharacterized protein</fullName>
    </submittedName>
</protein>
<organism evidence="2 3">
    <name type="scientific">Immersiella caudata</name>
    <dbReference type="NCBI Taxonomy" id="314043"/>
    <lineage>
        <taxon>Eukaryota</taxon>
        <taxon>Fungi</taxon>
        <taxon>Dikarya</taxon>
        <taxon>Ascomycota</taxon>
        <taxon>Pezizomycotina</taxon>
        <taxon>Sordariomycetes</taxon>
        <taxon>Sordariomycetidae</taxon>
        <taxon>Sordariales</taxon>
        <taxon>Lasiosphaeriaceae</taxon>
        <taxon>Immersiella</taxon>
    </lineage>
</organism>
<reference evidence="2" key="1">
    <citation type="submission" date="2023-06" db="EMBL/GenBank/DDBJ databases">
        <title>Genome-scale phylogeny and comparative genomics of the fungal order Sordariales.</title>
        <authorList>
            <consortium name="Lawrence Berkeley National Laboratory"/>
            <person name="Hensen N."/>
            <person name="Bonometti L."/>
            <person name="Westerberg I."/>
            <person name="Brannstrom I.O."/>
            <person name="Guillou S."/>
            <person name="Cros-Aarteil S."/>
            <person name="Calhoun S."/>
            <person name="Haridas S."/>
            <person name="Kuo A."/>
            <person name="Mondo S."/>
            <person name="Pangilinan J."/>
            <person name="Riley R."/>
            <person name="Labutti K."/>
            <person name="Andreopoulos B."/>
            <person name="Lipzen A."/>
            <person name="Chen C."/>
            <person name="Yanf M."/>
            <person name="Daum C."/>
            <person name="Ng V."/>
            <person name="Clum A."/>
            <person name="Steindorff A."/>
            <person name="Ohm R."/>
            <person name="Martin F."/>
            <person name="Silar P."/>
            <person name="Natvig D."/>
            <person name="Lalanne C."/>
            <person name="Gautier V."/>
            <person name="Ament-Velasquez S.L."/>
            <person name="Kruys A."/>
            <person name="Hutchinson M.I."/>
            <person name="Powell A.J."/>
            <person name="Barry K."/>
            <person name="Miller A.N."/>
            <person name="Grigoriev I.V."/>
            <person name="Debuchy R."/>
            <person name="Gladieux P."/>
            <person name="Thoren M.H."/>
            <person name="Johannesson H."/>
        </authorList>
    </citation>
    <scope>NUCLEOTIDE SEQUENCE</scope>
    <source>
        <strain evidence="2">CBS 606.72</strain>
    </source>
</reference>
<evidence type="ECO:0000256" key="1">
    <source>
        <dbReference type="SAM" id="MobiDB-lite"/>
    </source>
</evidence>
<evidence type="ECO:0000313" key="3">
    <source>
        <dbReference type="Proteomes" id="UP001175000"/>
    </source>
</evidence>
<proteinExistence type="predicted"/>
<comment type="caution">
    <text evidence="2">The sequence shown here is derived from an EMBL/GenBank/DDBJ whole genome shotgun (WGS) entry which is preliminary data.</text>
</comment>
<accession>A0AA39WSS8</accession>
<keyword evidence="3" id="KW-1185">Reference proteome</keyword>
<name>A0AA39WSS8_9PEZI</name>